<reference evidence="2 3" key="1">
    <citation type="submission" date="2014-01" db="EMBL/GenBank/DDBJ databases">
        <title>Genome sequence determination for a cystic fibrosis isolate, Inquilinus limosus.</title>
        <authorList>
            <person name="Pino M."/>
            <person name="Di Conza J."/>
            <person name="Gutkind G."/>
        </authorList>
    </citation>
    <scope>NUCLEOTIDE SEQUENCE [LARGE SCALE GENOMIC DNA]</scope>
    <source>
        <strain evidence="2 3">MP06</strain>
    </source>
</reference>
<dbReference type="InterPro" id="IPR003010">
    <property type="entry name" value="C-N_Hydrolase"/>
</dbReference>
<dbReference type="RefSeq" id="WP_034849574.1">
    <property type="nucleotide sequence ID" value="NZ_JANX01001023.1"/>
</dbReference>
<evidence type="ECO:0000259" key="1">
    <source>
        <dbReference type="PROSITE" id="PS50263"/>
    </source>
</evidence>
<dbReference type="Gene3D" id="3.60.110.10">
    <property type="entry name" value="Carbon-nitrogen hydrolase"/>
    <property type="match status" value="1"/>
</dbReference>
<comment type="caution">
    <text evidence="2">The sequence shown here is derived from an EMBL/GenBank/DDBJ whole genome shotgun (WGS) entry which is preliminary data.</text>
</comment>
<protein>
    <submittedName>
        <fullName evidence="2">Amidohydrolase</fullName>
    </submittedName>
</protein>
<feature type="domain" description="CN hydrolase" evidence="1">
    <location>
        <begin position="4"/>
        <end position="198"/>
    </location>
</feature>
<dbReference type="Pfam" id="PF00795">
    <property type="entry name" value="CN_hydrolase"/>
    <property type="match status" value="1"/>
</dbReference>
<keyword evidence="2" id="KW-0378">Hydrolase</keyword>
<dbReference type="PROSITE" id="PS50263">
    <property type="entry name" value="CN_HYDROLASE"/>
    <property type="match status" value="1"/>
</dbReference>
<evidence type="ECO:0000313" key="2">
    <source>
        <dbReference type="EMBL" id="KGM30136.1"/>
    </source>
</evidence>
<dbReference type="PANTHER" id="PTHR23088:SF27">
    <property type="entry name" value="DEAMINATED GLUTATHIONE AMIDASE"/>
    <property type="match status" value="1"/>
</dbReference>
<dbReference type="SUPFAM" id="SSF56317">
    <property type="entry name" value="Carbon-nitrogen hydrolase"/>
    <property type="match status" value="1"/>
</dbReference>
<name>A0A0A0CUJ4_9PROT</name>
<dbReference type="InterPro" id="IPR036526">
    <property type="entry name" value="C-N_Hydrolase_sf"/>
</dbReference>
<dbReference type="GO" id="GO:0016787">
    <property type="term" value="F:hydrolase activity"/>
    <property type="evidence" value="ECO:0007669"/>
    <property type="project" value="UniProtKB-KW"/>
</dbReference>
<gene>
    <name evidence="2" type="ORF">P409_34890</name>
</gene>
<dbReference type="EMBL" id="JANX01001023">
    <property type="protein sequence ID" value="KGM30136.1"/>
    <property type="molecule type" value="Genomic_DNA"/>
</dbReference>
<evidence type="ECO:0000313" key="3">
    <source>
        <dbReference type="Proteomes" id="UP000029995"/>
    </source>
</evidence>
<sequence>MTRFAAACVQLNAGTEIEPNLQAAGTLIRQARDAGATLIATPENTGFIAHGREAVLQRALPEAEHPGLPFFAGLARETGATLLIGSLSIGLPGGKAANRSYLFAPSGEILARYDKIHMFDVELAGGERYRESATFAPGGQAVAAPLPAGGVLGLTVCYDLRFAYLYRALAQAGADVLAVPAAFTRKTGQAHWHVLLRA</sequence>
<organism evidence="2 3">
    <name type="scientific">Inquilinus limosus MP06</name>
    <dbReference type="NCBI Taxonomy" id="1398085"/>
    <lineage>
        <taxon>Bacteria</taxon>
        <taxon>Pseudomonadati</taxon>
        <taxon>Pseudomonadota</taxon>
        <taxon>Alphaproteobacteria</taxon>
        <taxon>Rhodospirillales</taxon>
        <taxon>Rhodospirillaceae</taxon>
        <taxon>Inquilinus</taxon>
    </lineage>
</organism>
<dbReference type="AlphaFoldDB" id="A0A0A0CUJ4"/>
<dbReference type="OrthoDB" id="9811121at2"/>
<accession>A0A0A0CUJ4</accession>
<dbReference type="Proteomes" id="UP000029995">
    <property type="component" value="Unassembled WGS sequence"/>
</dbReference>
<dbReference type="PANTHER" id="PTHR23088">
    <property type="entry name" value="NITRILASE-RELATED"/>
    <property type="match status" value="1"/>
</dbReference>
<proteinExistence type="predicted"/>
<feature type="non-terminal residue" evidence="2">
    <location>
        <position position="198"/>
    </location>
</feature>